<feature type="signal peptide" evidence="3">
    <location>
        <begin position="1"/>
        <end position="17"/>
    </location>
</feature>
<feature type="domain" description="C-type lectin" evidence="4">
    <location>
        <begin position="164"/>
        <end position="280"/>
    </location>
</feature>
<keyword evidence="6" id="KW-1185">Reference proteome</keyword>
<dbReference type="PANTHER" id="PTHR22803">
    <property type="entry name" value="MANNOSE, PHOSPHOLIPASE, LECTIN RECEPTOR RELATED"/>
    <property type="match status" value="1"/>
</dbReference>
<dbReference type="SMART" id="SM00034">
    <property type="entry name" value="CLECT"/>
    <property type="match status" value="3"/>
</dbReference>
<feature type="compositionally biased region" description="Polar residues" evidence="1">
    <location>
        <begin position="948"/>
        <end position="967"/>
    </location>
</feature>
<gene>
    <name evidence="5" type="ORF">RRG08_011115</name>
</gene>
<dbReference type="InterPro" id="IPR001304">
    <property type="entry name" value="C-type_lectin-like"/>
</dbReference>
<dbReference type="Proteomes" id="UP001283361">
    <property type="component" value="Unassembled WGS sequence"/>
</dbReference>
<feature type="chain" id="PRO_5042197487" description="C-type lectin domain-containing protein" evidence="3">
    <location>
        <begin position="18"/>
        <end position="1150"/>
    </location>
</feature>
<evidence type="ECO:0000256" key="1">
    <source>
        <dbReference type="SAM" id="MobiDB-lite"/>
    </source>
</evidence>
<keyword evidence="2" id="KW-0472">Membrane</keyword>
<keyword evidence="2" id="KW-0812">Transmembrane</keyword>
<feature type="compositionally biased region" description="Polar residues" evidence="1">
    <location>
        <begin position="877"/>
        <end position="890"/>
    </location>
</feature>
<dbReference type="InterPro" id="IPR016187">
    <property type="entry name" value="CTDL_fold"/>
</dbReference>
<dbReference type="Pfam" id="PF17517">
    <property type="entry name" value="IgGFc_binding"/>
    <property type="match status" value="1"/>
</dbReference>
<reference evidence="5" key="1">
    <citation type="journal article" date="2023" name="G3 (Bethesda)">
        <title>A reference genome for the long-term kleptoplast-retaining sea slug Elysia crispata morphotype clarki.</title>
        <authorList>
            <person name="Eastman K.E."/>
            <person name="Pendleton A.L."/>
            <person name="Shaikh M.A."/>
            <person name="Suttiyut T."/>
            <person name="Ogas R."/>
            <person name="Tomko P."/>
            <person name="Gavelis G."/>
            <person name="Widhalm J.R."/>
            <person name="Wisecaver J.H."/>
        </authorList>
    </citation>
    <scope>NUCLEOTIDE SEQUENCE</scope>
    <source>
        <strain evidence="5">ECLA1</strain>
    </source>
</reference>
<evidence type="ECO:0000259" key="4">
    <source>
        <dbReference type="PROSITE" id="PS50041"/>
    </source>
</evidence>
<organism evidence="5 6">
    <name type="scientific">Elysia crispata</name>
    <name type="common">lettuce slug</name>
    <dbReference type="NCBI Taxonomy" id="231223"/>
    <lineage>
        <taxon>Eukaryota</taxon>
        <taxon>Metazoa</taxon>
        <taxon>Spiralia</taxon>
        <taxon>Lophotrochozoa</taxon>
        <taxon>Mollusca</taxon>
        <taxon>Gastropoda</taxon>
        <taxon>Heterobranchia</taxon>
        <taxon>Euthyneura</taxon>
        <taxon>Panpulmonata</taxon>
        <taxon>Sacoglossa</taxon>
        <taxon>Placobranchoidea</taxon>
        <taxon>Plakobranchidae</taxon>
        <taxon>Elysia</taxon>
    </lineage>
</organism>
<dbReference type="Pfam" id="PF00059">
    <property type="entry name" value="Lectin_C"/>
    <property type="match status" value="3"/>
</dbReference>
<keyword evidence="2" id="KW-1133">Transmembrane helix</keyword>
<name>A0AAE1A0Q2_9GAST</name>
<evidence type="ECO:0000256" key="2">
    <source>
        <dbReference type="SAM" id="Phobius"/>
    </source>
</evidence>
<feature type="region of interest" description="Disordered" evidence="1">
    <location>
        <begin position="875"/>
        <end position="915"/>
    </location>
</feature>
<dbReference type="InterPro" id="IPR050111">
    <property type="entry name" value="C-type_lectin/snaclec_domain"/>
</dbReference>
<comment type="caution">
    <text evidence="5">The sequence shown here is derived from an EMBL/GenBank/DDBJ whole genome shotgun (WGS) entry which is preliminary data.</text>
</comment>
<evidence type="ECO:0000256" key="3">
    <source>
        <dbReference type="SAM" id="SignalP"/>
    </source>
</evidence>
<dbReference type="AlphaFoldDB" id="A0AAE1A0Q2"/>
<protein>
    <recommendedName>
        <fullName evidence="4">C-type lectin domain-containing protein</fullName>
    </recommendedName>
</protein>
<feature type="compositionally biased region" description="Polar residues" evidence="1">
    <location>
        <begin position="897"/>
        <end position="906"/>
    </location>
</feature>
<dbReference type="PROSITE" id="PS50041">
    <property type="entry name" value="C_TYPE_LECTIN_2"/>
    <property type="match status" value="3"/>
</dbReference>
<feature type="region of interest" description="Disordered" evidence="1">
    <location>
        <begin position="948"/>
        <end position="982"/>
    </location>
</feature>
<feature type="domain" description="C-type lectin" evidence="4">
    <location>
        <begin position="292"/>
        <end position="398"/>
    </location>
</feature>
<dbReference type="InterPro" id="IPR035234">
    <property type="entry name" value="IgGFc-bd_N"/>
</dbReference>
<dbReference type="EMBL" id="JAWDGP010002879">
    <property type="protein sequence ID" value="KAK3779090.1"/>
    <property type="molecule type" value="Genomic_DNA"/>
</dbReference>
<dbReference type="SUPFAM" id="SSF56436">
    <property type="entry name" value="C-type lectin-like"/>
    <property type="match status" value="3"/>
</dbReference>
<feature type="domain" description="C-type lectin" evidence="4">
    <location>
        <begin position="34"/>
        <end position="147"/>
    </location>
</feature>
<dbReference type="Gene3D" id="3.10.100.10">
    <property type="entry name" value="Mannose-Binding Protein A, subunit A"/>
    <property type="match status" value="3"/>
</dbReference>
<dbReference type="InterPro" id="IPR016186">
    <property type="entry name" value="C-type_lectin-like/link_sf"/>
</dbReference>
<evidence type="ECO:0000313" key="5">
    <source>
        <dbReference type="EMBL" id="KAK3779090.1"/>
    </source>
</evidence>
<accession>A0AAE1A0Q2</accession>
<feature type="transmembrane region" description="Helical" evidence="2">
    <location>
        <begin position="1064"/>
        <end position="1082"/>
    </location>
</feature>
<evidence type="ECO:0000313" key="6">
    <source>
        <dbReference type="Proteomes" id="UP001283361"/>
    </source>
</evidence>
<sequence>MEKIVLLLHYTFIVSSGQGIFNPCYFWPGSVYAGDGMCFKFVDSHNTFNGSQRACESDGATLAEVRTQQQLDTAASLSSSIGDVWLGGWDPTGGSNFVWLSNKDKVSSHVTSSSSNQHSPRPVCLILNMASELMTQNCGNNLRYTCQIYAENPCDVYLPGGEYYDNNCFLPVAEPMTLLDASLYCEKRRAKVVEPRNATLIEYTTQFASWNFQVASDIWLGITKRYTKIKWRSTGELVTATNWVNGGPDIFGGSAVVMSWRSDWAWEDVPIYRVAAAICQRDLTVECSGVFSLGRCLNIYHGVTDWNDAKAVCKEKGAYLGEPKTEVLSRTVKKYMNDTPNAALLFLGATDLGTEGTFVWDYSRELLTDTYTGWGNGQPDNFNGNEHYVEYVRDYWNDCLGSYPDHFPIAFLCERVIPVYAHSYVIVLPKEGWGNRLEYTQAMLSMASFPAQQGHNYVEISTYPTGDLNTTSVLGSESIQYSINITGLSLNSSGFQQKYVLVKSTDNLDVYFFLWSKGNKYACFTLVLEEIRQGRPSSFFTNPGQMDTSLAIVSTEETSSSVDISLFTDVESFEFSLNNMETQSSKRFFASTSLSEQYQSLYVESIIGSGSALRVHSTGAMNVFSFGKKNDSLGLVRDMSCDQILPISMIGSEYITFPSLPMNVAVTDHYTVVAVYSETTITVYDPNPSVAPRTMTLHSAGDVFDLELSAVGFYHVNGSDPFYLYARLAGPDGFCSVALIHERLFRSSYQLSVVGPLRAMTSIIVVVIVKTQQKGEIAAVTGTGVMIAADECKDVPDTKWSGCYFELPSTEQSNVFVFEMNPSTSSRFGAYLFTTSSERKDMMCSQLGMPKTLPDVIDYDFDENFSEQLCVKEVATTEETSSTPDQTTDNTQEDESTTVGQVDHQATTSSSEFTLTTEEINSGLDISTSQQHPTSSVNAETDIAAQQNGNQVTTGSPRSDSSATSNGIVDITPSGPQQYDISTESNGIADIAPTLNGIVDVIPSGPPRCREVRIPLTNTTLTTKKVKETVEKIITHLSVKKEALSSVKRSKISAPDDRVSSTTMGMGGMVFIGVVLGLVFVSDVSRLLYHLRAALGDNENIPQVSTRFDGVVELEIFGSNNICATSEASIPDLDGKGLAENLTVVLGTLK</sequence>
<dbReference type="CDD" id="cd00037">
    <property type="entry name" value="CLECT"/>
    <property type="match status" value="2"/>
</dbReference>
<keyword evidence="3" id="KW-0732">Signal</keyword>
<proteinExistence type="predicted"/>